<name>A0ABN2D1H3_9ACTN</name>
<protein>
    <submittedName>
        <fullName evidence="1">Uncharacterized protein</fullName>
    </submittedName>
</protein>
<evidence type="ECO:0000313" key="1">
    <source>
        <dbReference type="EMBL" id="GAA1568596.1"/>
    </source>
</evidence>
<sequence length="62" mass="6019">MQRRDGGGAVWGWDGAGTGMSLHGRAGTVVDALATVTARAAATLTAAADGTPASLAVRPATP</sequence>
<accession>A0ABN2D1H3</accession>
<reference evidence="1 2" key="1">
    <citation type="journal article" date="2019" name="Int. J. Syst. Evol. Microbiol.">
        <title>The Global Catalogue of Microorganisms (GCM) 10K type strain sequencing project: providing services to taxonomists for standard genome sequencing and annotation.</title>
        <authorList>
            <consortium name="The Broad Institute Genomics Platform"/>
            <consortium name="The Broad Institute Genome Sequencing Center for Infectious Disease"/>
            <person name="Wu L."/>
            <person name="Ma J."/>
        </authorList>
    </citation>
    <scope>NUCLEOTIDE SEQUENCE [LARGE SCALE GENOMIC DNA]</scope>
    <source>
        <strain evidence="1 2">JCM 15933</strain>
    </source>
</reference>
<gene>
    <name evidence="1" type="ORF">GCM10009827_107900</name>
</gene>
<organism evidence="1 2">
    <name type="scientific">Dactylosporangium maewongense</name>
    <dbReference type="NCBI Taxonomy" id="634393"/>
    <lineage>
        <taxon>Bacteria</taxon>
        <taxon>Bacillati</taxon>
        <taxon>Actinomycetota</taxon>
        <taxon>Actinomycetes</taxon>
        <taxon>Micromonosporales</taxon>
        <taxon>Micromonosporaceae</taxon>
        <taxon>Dactylosporangium</taxon>
    </lineage>
</organism>
<proteinExistence type="predicted"/>
<dbReference type="EMBL" id="BAAAQD010000040">
    <property type="protein sequence ID" value="GAA1568596.1"/>
    <property type="molecule type" value="Genomic_DNA"/>
</dbReference>
<comment type="caution">
    <text evidence="1">The sequence shown here is derived from an EMBL/GenBank/DDBJ whole genome shotgun (WGS) entry which is preliminary data.</text>
</comment>
<evidence type="ECO:0000313" key="2">
    <source>
        <dbReference type="Proteomes" id="UP001501470"/>
    </source>
</evidence>
<keyword evidence="2" id="KW-1185">Reference proteome</keyword>
<dbReference type="Proteomes" id="UP001501470">
    <property type="component" value="Unassembled WGS sequence"/>
</dbReference>